<reference evidence="1" key="2">
    <citation type="submission" date="2025-09" db="UniProtKB">
        <authorList>
            <consortium name="Ensembl"/>
        </authorList>
    </citation>
    <scope>IDENTIFICATION</scope>
</reference>
<keyword evidence="2" id="KW-1185">Reference proteome</keyword>
<evidence type="ECO:0000313" key="2">
    <source>
        <dbReference type="Proteomes" id="UP000694426"/>
    </source>
</evidence>
<dbReference type="AlphaFoldDB" id="A0A8B9CGK8"/>
<evidence type="ECO:0000313" key="1">
    <source>
        <dbReference type="Ensembl" id="ENSABRP00000018557.1"/>
    </source>
</evidence>
<dbReference type="Proteomes" id="UP000694426">
    <property type="component" value="Unplaced"/>
</dbReference>
<proteinExistence type="predicted"/>
<accession>A0A8B9CGK8</accession>
<sequence>MLLPRCSYQLVTASQGKAWLGSIWYSQKEALATVKQQNMKPKTDQTELSYDEYHEDKIRSRRQVHWSVPSHTTEYHKFNYETCPSVNQHADELHC</sequence>
<reference evidence="1" key="1">
    <citation type="submission" date="2025-08" db="UniProtKB">
        <authorList>
            <consortium name="Ensembl"/>
        </authorList>
    </citation>
    <scope>IDENTIFICATION</scope>
</reference>
<protein>
    <submittedName>
        <fullName evidence="1">Uncharacterized protein</fullName>
    </submittedName>
</protein>
<organism evidence="1 2">
    <name type="scientific">Anser brachyrhynchus</name>
    <name type="common">Pink-footed goose</name>
    <dbReference type="NCBI Taxonomy" id="132585"/>
    <lineage>
        <taxon>Eukaryota</taxon>
        <taxon>Metazoa</taxon>
        <taxon>Chordata</taxon>
        <taxon>Craniata</taxon>
        <taxon>Vertebrata</taxon>
        <taxon>Euteleostomi</taxon>
        <taxon>Archelosauria</taxon>
        <taxon>Archosauria</taxon>
        <taxon>Dinosauria</taxon>
        <taxon>Saurischia</taxon>
        <taxon>Theropoda</taxon>
        <taxon>Coelurosauria</taxon>
        <taxon>Aves</taxon>
        <taxon>Neognathae</taxon>
        <taxon>Galloanserae</taxon>
        <taxon>Anseriformes</taxon>
        <taxon>Anatidae</taxon>
        <taxon>Anserinae</taxon>
        <taxon>Anser</taxon>
    </lineage>
</organism>
<name>A0A8B9CGK8_9AVES</name>
<dbReference type="Ensembl" id="ENSABRT00000026181.1">
    <property type="protein sequence ID" value="ENSABRP00000018557.1"/>
    <property type="gene ID" value="ENSABRG00000015960.1"/>
</dbReference>